<name>A0ACC0MSP7_RHOML</name>
<evidence type="ECO:0000313" key="1">
    <source>
        <dbReference type="EMBL" id="KAI8543781.1"/>
    </source>
</evidence>
<evidence type="ECO:0000313" key="2">
    <source>
        <dbReference type="Proteomes" id="UP001062846"/>
    </source>
</evidence>
<proteinExistence type="predicted"/>
<sequence>MGNRVLELHQCPYLDEFRVSFDMNRDASHDIDEWINFAIPKGLKRLEIDFTSYFSGSDNCYSLSQRCYSCFKSPHNLSRIKSLNSLTLKDVNVNGELLEFLLSNCPLLEFLCVYCSEHIVNLKVAGPSLRLKHLEIFRCMHLESLDVSAPKLGNEEIPKALEFTTLKHLNISICIFYDKSLLGFTSLLEAAPSLRTFTLQASATTVDQAQPSATTPRRPATSGDPTPVLADHLRAFSGHRRLCLYSTKSVYEVQRFGCAGAFKIVICWLNFQPPGLASSHSKRPFPLAILSQVLSLHPSMQRVPEVLTPRPHQCLKVVEMIGFSGGTTDLEFFTYLLQSAINLDKIIFDPYHPREFKGEKSEEKDEARKRARQLAKRLPPGVKSAVL</sequence>
<reference evidence="1" key="1">
    <citation type="submission" date="2022-02" db="EMBL/GenBank/DDBJ databases">
        <title>Plant Genome Project.</title>
        <authorList>
            <person name="Zhang R.-G."/>
        </authorList>
    </citation>
    <scope>NUCLEOTIDE SEQUENCE</scope>
    <source>
        <strain evidence="1">AT1</strain>
    </source>
</reference>
<organism evidence="1 2">
    <name type="scientific">Rhododendron molle</name>
    <name type="common">Chinese azalea</name>
    <name type="synonym">Azalea mollis</name>
    <dbReference type="NCBI Taxonomy" id="49168"/>
    <lineage>
        <taxon>Eukaryota</taxon>
        <taxon>Viridiplantae</taxon>
        <taxon>Streptophyta</taxon>
        <taxon>Embryophyta</taxon>
        <taxon>Tracheophyta</taxon>
        <taxon>Spermatophyta</taxon>
        <taxon>Magnoliopsida</taxon>
        <taxon>eudicotyledons</taxon>
        <taxon>Gunneridae</taxon>
        <taxon>Pentapetalae</taxon>
        <taxon>asterids</taxon>
        <taxon>Ericales</taxon>
        <taxon>Ericaceae</taxon>
        <taxon>Ericoideae</taxon>
        <taxon>Rhodoreae</taxon>
        <taxon>Rhododendron</taxon>
    </lineage>
</organism>
<dbReference type="EMBL" id="CM046395">
    <property type="protein sequence ID" value="KAI8543781.1"/>
    <property type="molecule type" value="Genomic_DNA"/>
</dbReference>
<keyword evidence="2" id="KW-1185">Reference proteome</keyword>
<dbReference type="Proteomes" id="UP001062846">
    <property type="component" value="Chromosome 8"/>
</dbReference>
<comment type="caution">
    <text evidence="1">The sequence shown here is derived from an EMBL/GenBank/DDBJ whole genome shotgun (WGS) entry which is preliminary data.</text>
</comment>
<gene>
    <name evidence="1" type="ORF">RHMOL_Rhmol08G0245100</name>
</gene>
<protein>
    <submittedName>
        <fullName evidence="1">Uncharacterized protein</fullName>
    </submittedName>
</protein>
<accession>A0ACC0MSP7</accession>